<feature type="non-terminal residue" evidence="1">
    <location>
        <position position="1"/>
    </location>
</feature>
<gene>
    <name evidence="1" type="ORF">GMARGA_LOCUS31066</name>
</gene>
<evidence type="ECO:0000313" key="1">
    <source>
        <dbReference type="EMBL" id="CAG8832461.1"/>
    </source>
</evidence>
<name>A0ABN7WI57_GIGMA</name>
<comment type="caution">
    <text evidence="1">The sequence shown here is derived from an EMBL/GenBank/DDBJ whole genome shotgun (WGS) entry which is preliminary data.</text>
</comment>
<reference evidence="1 2" key="1">
    <citation type="submission" date="2021-06" db="EMBL/GenBank/DDBJ databases">
        <authorList>
            <person name="Kallberg Y."/>
            <person name="Tangrot J."/>
            <person name="Rosling A."/>
        </authorList>
    </citation>
    <scope>NUCLEOTIDE SEQUENCE [LARGE SCALE GENOMIC DNA]</scope>
    <source>
        <strain evidence="1 2">120-4 pot B 10/14</strain>
    </source>
</reference>
<organism evidence="1 2">
    <name type="scientific">Gigaspora margarita</name>
    <dbReference type="NCBI Taxonomy" id="4874"/>
    <lineage>
        <taxon>Eukaryota</taxon>
        <taxon>Fungi</taxon>
        <taxon>Fungi incertae sedis</taxon>
        <taxon>Mucoromycota</taxon>
        <taxon>Glomeromycotina</taxon>
        <taxon>Glomeromycetes</taxon>
        <taxon>Diversisporales</taxon>
        <taxon>Gigasporaceae</taxon>
        <taxon>Gigaspora</taxon>
    </lineage>
</organism>
<keyword evidence="2" id="KW-1185">Reference proteome</keyword>
<proteinExistence type="predicted"/>
<sequence>LPNLPNFENIKPIQQKFSIKISTNPFKIIGFNISAQSDDDYEILENPSILLRLLGISINYIYDIDRKEEKLEGKIYGTFILYDDTNLRLEFGSSTTKDNNIIVASIQVIEGESSIHVSSVIATLLNNNYCWPSNTPEEMRLLKFIVSTEVKAYLHINLAEKSVALYATLKSIGNCLLLIKKLNDKSSTDLIESQPIVKEFGYLISVTTNDFKFENLFKLSNIVSIIDKTLPLTRGNLMLVSYKGATFDKTKKELNEIINELNDILDDEVKFEDIISIKLPDRDDQTLVKGANLYANLNYSNSDSSLLKNLCSISNLDSNSQEILVALSLGLGELSKSEFKASIENLIFIGGLSFERISFSYRPSIELKSSELNISGELNFKKLLNLLNTEFIVKGTLKISQNISLFITDLIFLKSQSITNPFGMNGICLKEIEYEMKFEHGNNLIMKKPICTQSLKGKVGLNSENLNKETILVGKILFVDGTPRVCRLIIDQKIQIIHLLSTIFSKNNVSKWPKDYPEITFNDGEIYYAFIKEDKIEIDKTVYNKGYNISAYIDFFGMENLSITAQIDNGIKIKVTEEENSEINLGFAKIIKYNLIIESNTKNHSININGCLKLFDINPAKFQLNYEKKTKRLEGEIKMEGSFLGVDNPTIKGYWSKKKKFVFTELPSFCNLFWDNAKFAKIIEEASVNLCEKIVSDLKLNENFEGDFNIYLEQLETQNDILVSFLITGDYSIKIMGGKKESTEIAKIELPSIPLNIPYPSDIPKFLKNFLENELPQSAKSFLQNLLKDHKKFVKFIDGLAITILINLSELALKGFVCLAGKEINKLTKNALDAMEKCANNILRSNQPTENKPSEENIKAVEKAPTLSNAVALAGPLLLITEGWFVYFGFALKLIADLKMLYCNQSDKEIKIRKEETEMKKNNKRIKDAVKRFLNMDELTPMLEVNSDISLKIKWAIPKNAVNDKLAKEIRYKLHIVTVLVEKDIIIGKEEIERDSQDHKRLSYVWIDDLLMKCKKVSVKITAILQHKNTLWKINTEENLIPGPGGEYKIRVLANATNYRVSDLKYADKVISRLPPPKYLGFRHIYDSNVAYLEIIVEDITDKQPLLGYSYDIINDNIVIYSLPTDKISINPQNLKLNEIRNITKNPTTDHYIRINKVAKEDSNWMDSSYTVSIKSFKFLSHINNIKGSYNKDNNVLKVTWDSVENASQYE</sequence>
<dbReference type="Proteomes" id="UP000789901">
    <property type="component" value="Unassembled WGS sequence"/>
</dbReference>
<dbReference type="EMBL" id="CAJVQB010045408">
    <property type="protein sequence ID" value="CAG8832461.1"/>
    <property type="molecule type" value="Genomic_DNA"/>
</dbReference>
<feature type="non-terminal residue" evidence="1">
    <location>
        <position position="1211"/>
    </location>
</feature>
<protein>
    <submittedName>
        <fullName evidence="1">7883_t:CDS:1</fullName>
    </submittedName>
</protein>
<accession>A0ABN7WI57</accession>
<evidence type="ECO:0000313" key="2">
    <source>
        <dbReference type="Proteomes" id="UP000789901"/>
    </source>
</evidence>